<dbReference type="EMBL" id="NMSH01000016">
    <property type="protein sequence ID" value="PAR20561.1"/>
    <property type="molecule type" value="Genomic_DNA"/>
</dbReference>
<dbReference type="AlphaFoldDB" id="A0A271VR65"/>
<keyword evidence="1" id="KW-0175">Coiled coil</keyword>
<comment type="caution">
    <text evidence="2">The sequence shown here is derived from an EMBL/GenBank/DDBJ whole genome shotgun (WGS) entry which is preliminary data.</text>
</comment>
<gene>
    <name evidence="2" type="ORF">CGU03_11340</name>
</gene>
<dbReference type="Proteomes" id="UP000216173">
    <property type="component" value="Unassembled WGS sequence"/>
</dbReference>
<evidence type="ECO:0000313" key="3">
    <source>
        <dbReference type="Proteomes" id="UP000216173"/>
    </source>
</evidence>
<feature type="coiled-coil region" evidence="1">
    <location>
        <begin position="68"/>
        <end position="102"/>
    </location>
</feature>
<accession>A0A271VR65</accession>
<dbReference type="RefSeq" id="WP_081018549.1">
    <property type="nucleotide sequence ID" value="NZ_LBGO01000022.1"/>
</dbReference>
<sequence>MEISDQWVTVMLPSLIHRIGSDTIKRLKPQAQSLGCELKRIRRSRNWQLVGEAISVQHFVTQIKPTEYQDAEYLIRKLEMALKQHSDKLEPLEAKLQRLISQNPAITLAELMVATQCSLVQAREARFAQESWD</sequence>
<organism evidence="2 3">
    <name type="scientific">Vibrio metoecus</name>
    <dbReference type="NCBI Taxonomy" id="1481663"/>
    <lineage>
        <taxon>Bacteria</taxon>
        <taxon>Pseudomonadati</taxon>
        <taxon>Pseudomonadota</taxon>
        <taxon>Gammaproteobacteria</taxon>
        <taxon>Vibrionales</taxon>
        <taxon>Vibrionaceae</taxon>
        <taxon>Vibrio</taxon>
    </lineage>
</organism>
<evidence type="ECO:0000313" key="2">
    <source>
        <dbReference type="EMBL" id="PAR20561.1"/>
    </source>
</evidence>
<dbReference type="Pfam" id="PF12614">
    <property type="entry name" value="RRF_GI"/>
    <property type="match status" value="1"/>
</dbReference>
<evidence type="ECO:0000256" key="1">
    <source>
        <dbReference type="SAM" id="Coils"/>
    </source>
</evidence>
<dbReference type="InterPro" id="IPR022253">
    <property type="entry name" value="Ribosome_recyc_fac_bac"/>
</dbReference>
<protein>
    <submittedName>
        <fullName evidence="2">Ribosome recycling factor</fullName>
    </submittedName>
</protein>
<name>A0A271VR65_VIBMT</name>
<reference evidence="3" key="1">
    <citation type="submission" date="2017-07" db="EMBL/GenBank/DDBJ databases">
        <authorList>
            <person name="Boucher Y."/>
            <person name="Orata F.D."/>
        </authorList>
    </citation>
    <scope>NUCLEOTIDE SEQUENCE [LARGE SCALE GENOMIC DNA]</scope>
    <source>
        <strain evidence="3">OYP9E10</strain>
    </source>
</reference>
<proteinExistence type="predicted"/>